<reference evidence="2" key="1">
    <citation type="submission" date="2020-06" db="EMBL/GenBank/DDBJ databases">
        <title>Unique genomic features of the anaerobic methanotrophic archaea.</title>
        <authorList>
            <person name="Chadwick G.L."/>
            <person name="Skennerton C.T."/>
            <person name="Laso-Perez R."/>
            <person name="Leu A.O."/>
            <person name="Speth D.R."/>
            <person name="Yu H."/>
            <person name="Morgan-Lang C."/>
            <person name="Hatzenpichler R."/>
            <person name="Goudeau D."/>
            <person name="Malmstrom R."/>
            <person name="Brazelton W.J."/>
            <person name="Woyke T."/>
            <person name="Hallam S.J."/>
            <person name="Tyson G.W."/>
            <person name="Wegener G."/>
            <person name="Boetius A."/>
            <person name="Orphan V."/>
        </authorList>
    </citation>
    <scope>NUCLEOTIDE SEQUENCE</scope>
</reference>
<organism evidence="2">
    <name type="scientific">Candidatus Methanophagaceae archaeon ANME-1 ERB6</name>
    <dbReference type="NCBI Taxonomy" id="2759912"/>
    <lineage>
        <taxon>Archaea</taxon>
        <taxon>Methanobacteriati</taxon>
        <taxon>Methanobacteriota</taxon>
        <taxon>Stenosarchaea group</taxon>
        <taxon>Methanomicrobia</taxon>
        <taxon>Candidatus Methanophagales</taxon>
        <taxon>Candidatus Methanophagaceae</taxon>
    </lineage>
</organism>
<gene>
    <name evidence="2" type="ORF">NNHBGCAA_00033</name>
</gene>
<name>A0A7G9Z0Z9_9EURY</name>
<keyword evidence="1" id="KW-0812">Transmembrane</keyword>
<proteinExistence type="predicted"/>
<dbReference type="AlphaFoldDB" id="A0A7G9Z0Z9"/>
<sequence>MIAMIIAVIAAAIGGLIAGLKMPLLLLPLIYVSKFKNKKDIFLLLFLVYALAIGYEFEVANLYELDLITVLSVITPSLLLLDSGLRLREEKTSFAKIKIPFIFIISAFVIGWFVREVFVCAVLITLFYEFSRDNARRGIFAALLSFSLLVIALLLGGGMLNLEGGAATQVVFIAAVSTLTALVFFWKRVERQEFAH</sequence>
<feature type="transmembrane region" description="Helical" evidence="1">
    <location>
        <begin position="101"/>
        <end position="127"/>
    </location>
</feature>
<evidence type="ECO:0000256" key="1">
    <source>
        <dbReference type="SAM" id="Phobius"/>
    </source>
</evidence>
<evidence type="ECO:0000313" key="2">
    <source>
        <dbReference type="EMBL" id="QNO53933.1"/>
    </source>
</evidence>
<feature type="transmembrane region" description="Helical" evidence="1">
    <location>
        <begin position="41"/>
        <end position="57"/>
    </location>
</feature>
<keyword evidence="1" id="KW-1133">Transmembrane helix</keyword>
<feature type="transmembrane region" description="Helical" evidence="1">
    <location>
        <begin position="6"/>
        <end position="29"/>
    </location>
</feature>
<accession>A0A7G9Z0Z9</accession>
<feature type="transmembrane region" description="Helical" evidence="1">
    <location>
        <begin position="139"/>
        <end position="160"/>
    </location>
</feature>
<protein>
    <submittedName>
        <fullName evidence="2">Uncharacterized protein</fullName>
    </submittedName>
</protein>
<feature type="transmembrane region" description="Helical" evidence="1">
    <location>
        <begin position="166"/>
        <end position="186"/>
    </location>
</feature>
<keyword evidence="1" id="KW-0472">Membrane</keyword>
<dbReference type="EMBL" id="MT631555">
    <property type="protein sequence ID" value="QNO53933.1"/>
    <property type="molecule type" value="Genomic_DNA"/>
</dbReference>